<feature type="compositionally biased region" description="Basic and acidic residues" evidence="13">
    <location>
        <begin position="141"/>
        <end position="166"/>
    </location>
</feature>
<evidence type="ECO:0000256" key="3">
    <source>
        <dbReference type="ARBA" id="ARBA00004906"/>
    </source>
</evidence>
<proteinExistence type="inferred from homology"/>
<dbReference type="GO" id="GO:0061630">
    <property type="term" value="F:ubiquitin protein ligase activity"/>
    <property type="evidence" value="ECO:0007669"/>
    <property type="project" value="UniProtKB-EC"/>
</dbReference>
<feature type="compositionally biased region" description="Low complexity" evidence="13">
    <location>
        <begin position="393"/>
        <end position="407"/>
    </location>
</feature>
<evidence type="ECO:0000256" key="10">
    <source>
        <dbReference type="ARBA" id="ARBA00023242"/>
    </source>
</evidence>
<comment type="caution">
    <text evidence="15">The sequence shown here is derived from an EMBL/GenBank/DDBJ whole genome shotgun (WGS) entry which is preliminary data.</text>
</comment>
<sequence>MENSEGSEQMGREQSHGQRRQQSRLQREEAFYHFVNNLSEEDYRLMRDNSLFGTPGEISEEELLSRLQQVKERSSESRNADGAGQEQADGSNGDSSSAVHHHGSQSWRAVSRTNLSSGDFRFSLEINVSRNMSSQQEPTEDGERLEEGAEEPARPQTVAERERSVAVREMLAETSEEEVAVVVVPEPEPLRPNTPPVISPIRLEVQNLVPSDSPSRGPRRRASRMARSHSPEQGRTRPRPERSRSPFRWDPLPQAQEEGSSRTRQSVTEREALPDRVAPEQQEAEDSGAGAWRPPTIRLNLRVRQARPGEPQDSVGSRTGPQPQASSETVQYESERSGFHRTFSRSEQAGIRTYVSTIRIPVQRLADSGLSEATSSALRIVIRQIMTGFGELSSLTDSDSHDSSNSSQEPGRRPATRGEGRGAAEDSGEGRAEPGTLPFLRLAHFFLLNDEDEDQPHGLTKEQIDNLSTRSFRFGESGSLQTCSVCITDYAEGHKLRQLPCSHEYHVHCIDRWLSENSTCPICRHAVLASANRESAV</sequence>
<evidence type="ECO:0000256" key="13">
    <source>
        <dbReference type="SAM" id="MobiDB-lite"/>
    </source>
</evidence>
<evidence type="ECO:0000256" key="11">
    <source>
        <dbReference type="ARBA" id="ARBA00038418"/>
    </source>
</evidence>
<evidence type="ECO:0000256" key="2">
    <source>
        <dbReference type="ARBA" id="ARBA00004123"/>
    </source>
</evidence>
<gene>
    <name evidence="15" type="ORF">ANANG_G00151440</name>
</gene>
<comment type="catalytic activity">
    <reaction evidence="1">
        <text>S-ubiquitinyl-[E2 ubiquitin-conjugating enzyme]-L-cysteine + [acceptor protein]-L-lysine = [E2 ubiquitin-conjugating enzyme]-L-cysteine + N(6)-ubiquitinyl-[acceptor protein]-L-lysine.</text>
        <dbReference type="EC" id="2.3.2.27"/>
    </reaction>
</comment>
<evidence type="ECO:0000256" key="7">
    <source>
        <dbReference type="ARBA" id="ARBA00022771"/>
    </source>
</evidence>
<keyword evidence="8" id="KW-0833">Ubl conjugation pathway</keyword>
<feature type="compositionally biased region" description="Basic and acidic residues" evidence="13">
    <location>
        <begin position="229"/>
        <end position="244"/>
    </location>
</feature>
<dbReference type="Gene3D" id="3.30.40.10">
    <property type="entry name" value="Zinc/RING finger domain, C3HC4 (zinc finger)"/>
    <property type="match status" value="1"/>
</dbReference>
<keyword evidence="16" id="KW-1185">Reference proteome</keyword>
<reference evidence="15" key="1">
    <citation type="submission" date="2021-01" db="EMBL/GenBank/DDBJ databases">
        <title>A chromosome-scale assembly of European eel, Anguilla anguilla.</title>
        <authorList>
            <person name="Henkel C."/>
            <person name="Jong-Raadsen S.A."/>
            <person name="Dufour S."/>
            <person name="Weltzien F.-A."/>
            <person name="Palstra A.P."/>
            <person name="Pelster B."/>
            <person name="Spaink H.P."/>
            <person name="Van Den Thillart G.E."/>
            <person name="Jansen H."/>
            <person name="Zahm M."/>
            <person name="Klopp C."/>
            <person name="Cedric C."/>
            <person name="Louis A."/>
            <person name="Berthelot C."/>
            <person name="Parey E."/>
            <person name="Roest Crollius H."/>
            <person name="Montfort J."/>
            <person name="Robinson-Rechavi M."/>
            <person name="Bucao C."/>
            <person name="Bouchez O."/>
            <person name="Gislard M."/>
            <person name="Lluch J."/>
            <person name="Milhes M."/>
            <person name="Lampietro C."/>
            <person name="Lopez Roques C."/>
            <person name="Donnadieu C."/>
            <person name="Braasch I."/>
            <person name="Desvignes T."/>
            <person name="Postlethwait J."/>
            <person name="Bobe J."/>
            <person name="Guiguen Y."/>
            <person name="Dirks R."/>
        </authorList>
    </citation>
    <scope>NUCLEOTIDE SEQUENCE</scope>
    <source>
        <strain evidence="15">Tag_6206</strain>
        <tissue evidence="15">Liver</tissue>
    </source>
</reference>
<feature type="compositionally biased region" description="Polar residues" evidence="13">
    <location>
        <begin position="314"/>
        <end position="332"/>
    </location>
</feature>
<dbReference type="GO" id="GO:0005634">
    <property type="term" value="C:nucleus"/>
    <property type="evidence" value="ECO:0007669"/>
    <property type="project" value="UniProtKB-SubCell"/>
</dbReference>
<dbReference type="SUPFAM" id="SSF57850">
    <property type="entry name" value="RING/U-box"/>
    <property type="match status" value="1"/>
</dbReference>
<dbReference type="EC" id="2.3.2.27" evidence="4"/>
<feature type="compositionally biased region" description="Polar residues" evidence="13">
    <location>
        <begin position="88"/>
        <end position="111"/>
    </location>
</feature>
<dbReference type="PANTHER" id="PTHR45931:SF3">
    <property type="entry name" value="RING ZINC FINGER-CONTAINING PROTEIN"/>
    <property type="match status" value="1"/>
</dbReference>
<dbReference type="Proteomes" id="UP001044222">
    <property type="component" value="Chromosome 8"/>
</dbReference>
<evidence type="ECO:0000313" key="15">
    <source>
        <dbReference type="EMBL" id="KAG5843486.1"/>
    </source>
</evidence>
<protein>
    <recommendedName>
        <fullName evidence="4">RING-type E3 ubiquitin transferase</fullName>
        <ecNumber evidence="4">2.3.2.27</ecNumber>
    </recommendedName>
</protein>
<comment type="pathway">
    <text evidence="3">Protein modification; protein ubiquitination.</text>
</comment>
<keyword evidence="5" id="KW-0808">Transferase</keyword>
<keyword evidence="10" id="KW-0539">Nucleus</keyword>
<dbReference type="Pfam" id="PF13639">
    <property type="entry name" value="zf-RING_2"/>
    <property type="match status" value="1"/>
</dbReference>
<dbReference type="GO" id="GO:0006511">
    <property type="term" value="P:ubiquitin-dependent protein catabolic process"/>
    <property type="evidence" value="ECO:0007669"/>
    <property type="project" value="TreeGrafter"/>
</dbReference>
<evidence type="ECO:0000256" key="12">
    <source>
        <dbReference type="PROSITE-ProRule" id="PRU00175"/>
    </source>
</evidence>
<keyword evidence="6" id="KW-0479">Metal-binding</keyword>
<dbReference type="FunFam" id="3.30.40.10:FF:000054">
    <property type="entry name" value="E3 ubiquitin-protein ligase RLIM isoform X1"/>
    <property type="match status" value="1"/>
</dbReference>
<evidence type="ECO:0000256" key="1">
    <source>
        <dbReference type="ARBA" id="ARBA00000900"/>
    </source>
</evidence>
<dbReference type="InterPro" id="IPR058896">
    <property type="entry name" value="RNF6/12_N"/>
</dbReference>
<feature type="compositionally biased region" description="Pro residues" evidence="13">
    <location>
        <begin position="186"/>
        <end position="198"/>
    </location>
</feature>
<evidence type="ECO:0000313" key="16">
    <source>
        <dbReference type="Proteomes" id="UP001044222"/>
    </source>
</evidence>
<dbReference type="PANTHER" id="PTHR45931">
    <property type="entry name" value="SI:CH211-59O9.10"/>
    <property type="match status" value="1"/>
</dbReference>
<evidence type="ECO:0000256" key="8">
    <source>
        <dbReference type="ARBA" id="ARBA00022786"/>
    </source>
</evidence>
<dbReference type="InterPro" id="IPR051834">
    <property type="entry name" value="RING_finger_E3_ligase"/>
</dbReference>
<feature type="region of interest" description="Disordered" evidence="13">
    <location>
        <begin position="50"/>
        <end position="111"/>
    </location>
</feature>
<feature type="compositionally biased region" description="Basic and acidic residues" evidence="13">
    <location>
        <begin position="69"/>
        <end position="79"/>
    </location>
</feature>
<dbReference type="PROSITE" id="PS50089">
    <property type="entry name" value="ZF_RING_2"/>
    <property type="match status" value="1"/>
</dbReference>
<dbReference type="SMART" id="SM00184">
    <property type="entry name" value="RING"/>
    <property type="match status" value="1"/>
</dbReference>
<comment type="subcellular location">
    <subcellularLocation>
        <location evidence="2">Nucleus</location>
    </subcellularLocation>
</comment>
<feature type="region of interest" description="Disordered" evidence="13">
    <location>
        <begin position="393"/>
        <end position="435"/>
    </location>
</feature>
<dbReference type="GO" id="GO:0016567">
    <property type="term" value="P:protein ubiquitination"/>
    <property type="evidence" value="ECO:0007669"/>
    <property type="project" value="TreeGrafter"/>
</dbReference>
<evidence type="ECO:0000256" key="5">
    <source>
        <dbReference type="ARBA" id="ARBA00022679"/>
    </source>
</evidence>
<feature type="compositionally biased region" description="Basic and acidic residues" evidence="13">
    <location>
        <begin position="267"/>
        <end position="278"/>
    </location>
</feature>
<dbReference type="InterPro" id="IPR013083">
    <property type="entry name" value="Znf_RING/FYVE/PHD"/>
</dbReference>
<dbReference type="AlphaFoldDB" id="A0A9D3M8A6"/>
<keyword evidence="9" id="KW-0862">Zinc</keyword>
<dbReference type="EMBL" id="JAFIRN010000008">
    <property type="protein sequence ID" value="KAG5843486.1"/>
    <property type="molecule type" value="Genomic_DNA"/>
</dbReference>
<accession>A0A9D3M8A6</accession>
<dbReference type="InterPro" id="IPR001841">
    <property type="entry name" value="Znf_RING"/>
</dbReference>
<feature type="domain" description="RING-type" evidence="14">
    <location>
        <begin position="483"/>
        <end position="524"/>
    </location>
</feature>
<feature type="compositionally biased region" description="Basic and acidic residues" evidence="13">
    <location>
        <begin position="410"/>
        <end position="432"/>
    </location>
</feature>
<evidence type="ECO:0000256" key="4">
    <source>
        <dbReference type="ARBA" id="ARBA00012483"/>
    </source>
</evidence>
<feature type="compositionally biased region" description="Basic residues" evidence="13">
    <location>
        <begin position="217"/>
        <end position="227"/>
    </location>
</feature>
<feature type="region of interest" description="Disordered" evidence="13">
    <location>
        <begin position="1"/>
        <end position="25"/>
    </location>
</feature>
<evidence type="ECO:0000256" key="9">
    <source>
        <dbReference type="ARBA" id="ARBA00022833"/>
    </source>
</evidence>
<organism evidence="15 16">
    <name type="scientific">Anguilla anguilla</name>
    <name type="common">European freshwater eel</name>
    <name type="synonym">Muraena anguilla</name>
    <dbReference type="NCBI Taxonomy" id="7936"/>
    <lineage>
        <taxon>Eukaryota</taxon>
        <taxon>Metazoa</taxon>
        <taxon>Chordata</taxon>
        <taxon>Craniata</taxon>
        <taxon>Vertebrata</taxon>
        <taxon>Euteleostomi</taxon>
        <taxon>Actinopterygii</taxon>
        <taxon>Neopterygii</taxon>
        <taxon>Teleostei</taxon>
        <taxon>Anguilliformes</taxon>
        <taxon>Anguillidae</taxon>
        <taxon>Anguilla</taxon>
    </lineage>
</organism>
<keyword evidence="7 12" id="KW-0863">Zinc-finger</keyword>
<dbReference type="GO" id="GO:0008270">
    <property type="term" value="F:zinc ion binding"/>
    <property type="evidence" value="ECO:0007669"/>
    <property type="project" value="UniProtKB-KW"/>
</dbReference>
<evidence type="ECO:0000259" key="14">
    <source>
        <dbReference type="PROSITE" id="PS50089"/>
    </source>
</evidence>
<evidence type="ECO:0000256" key="6">
    <source>
        <dbReference type="ARBA" id="ARBA00022723"/>
    </source>
</evidence>
<comment type="similarity">
    <text evidence="11">Belongs to the RNF12 family.</text>
</comment>
<feature type="region of interest" description="Disordered" evidence="13">
    <location>
        <begin position="129"/>
        <end position="344"/>
    </location>
</feature>
<dbReference type="Pfam" id="PF25914">
    <property type="entry name" value="RNF6_N"/>
    <property type="match status" value="1"/>
</dbReference>
<name>A0A9D3M8A6_ANGAN</name>